<evidence type="ECO:0000256" key="13">
    <source>
        <dbReference type="ARBA" id="ARBA00023136"/>
    </source>
</evidence>
<evidence type="ECO:0000256" key="14">
    <source>
        <dbReference type="SAM" id="Phobius"/>
    </source>
</evidence>
<evidence type="ECO:0000256" key="5">
    <source>
        <dbReference type="ARBA" id="ARBA00022553"/>
    </source>
</evidence>
<dbReference type="CDD" id="cd00082">
    <property type="entry name" value="HisKA"/>
    <property type="match status" value="1"/>
</dbReference>
<dbReference type="FunFam" id="3.30.565.10:FF:000011">
    <property type="entry name" value="Sensor histidine kinase CpxA"/>
    <property type="match status" value="1"/>
</dbReference>
<keyword evidence="5" id="KW-0597">Phosphoprotein</keyword>
<dbReference type="Gene3D" id="3.30.565.10">
    <property type="entry name" value="Histidine kinase-like ATPase, C-terminal domain"/>
    <property type="match status" value="1"/>
</dbReference>
<feature type="domain" description="Histidine kinase" evidence="15">
    <location>
        <begin position="246"/>
        <end position="455"/>
    </location>
</feature>
<evidence type="ECO:0000256" key="12">
    <source>
        <dbReference type="ARBA" id="ARBA00023012"/>
    </source>
</evidence>
<keyword evidence="13 14" id="KW-0472">Membrane</keyword>
<evidence type="ECO:0000256" key="3">
    <source>
        <dbReference type="ARBA" id="ARBA00012438"/>
    </source>
</evidence>
<dbReference type="AlphaFoldDB" id="A0A557PC79"/>
<dbReference type="InterPro" id="IPR004358">
    <property type="entry name" value="Sig_transdc_His_kin-like_C"/>
</dbReference>
<keyword evidence="12" id="KW-0902">Two-component regulatory system</keyword>
<dbReference type="InterPro" id="IPR036890">
    <property type="entry name" value="HATPase_C_sf"/>
</dbReference>
<comment type="subcellular location">
    <subcellularLocation>
        <location evidence="2">Cell membrane</location>
        <topology evidence="2">Multi-pass membrane protein</topology>
    </subcellularLocation>
</comment>
<dbReference type="InterPro" id="IPR005467">
    <property type="entry name" value="His_kinase_dom"/>
</dbReference>
<dbReference type="Pfam" id="PF00672">
    <property type="entry name" value="HAMP"/>
    <property type="match status" value="1"/>
</dbReference>
<protein>
    <recommendedName>
        <fullName evidence="3">histidine kinase</fullName>
        <ecNumber evidence="3">2.7.13.3</ecNumber>
    </recommendedName>
</protein>
<comment type="catalytic activity">
    <reaction evidence="1">
        <text>ATP + protein L-histidine = ADP + protein N-phospho-L-histidine.</text>
        <dbReference type="EC" id="2.7.13.3"/>
    </reaction>
</comment>
<dbReference type="InterPro" id="IPR036097">
    <property type="entry name" value="HisK_dim/P_sf"/>
</dbReference>
<dbReference type="SMART" id="SM00304">
    <property type="entry name" value="HAMP"/>
    <property type="match status" value="1"/>
</dbReference>
<evidence type="ECO:0000256" key="6">
    <source>
        <dbReference type="ARBA" id="ARBA00022679"/>
    </source>
</evidence>
<evidence type="ECO:0000256" key="1">
    <source>
        <dbReference type="ARBA" id="ARBA00000085"/>
    </source>
</evidence>
<dbReference type="InterPro" id="IPR050398">
    <property type="entry name" value="HssS/ArlS-like"/>
</dbReference>
<dbReference type="SUPFAM" id="SSF47384">
    <property type="entry name" value="Homodimeric domain of signal transducing histidine kinase"/>
    <property type="match status" value="1"/>
</dbReference>
<reference evidence="17 18" key="1">
    <citation type="submission" date="2019-07" db="EMBL/GenBank/DDBJ databases">
        <title>The draft genome sequence of Vibrio algivorus M1486.</title>
        <authorList>
            <person name="Meng X."/>
        </authorList>
    </citation>
    <scope>NUCLEOTIDE SEQUENCE [LARGE SCALE GENOMIC DNA]</scope>
    <source>
        <strain evidence="17 18">M1486</strain>
    </source>
</reference>
<evidence type="ECO:0000256" key="10">
    <source>
        <dbReference type="ARBA" id="ARBA00022840"/>
    </source>
</evidence>
<dbReference type="InterPro" id="IPR003660">
    <property type="entry name" value="HAMP_dom"/>
</dbReference>
<keyword evidence="4" id="KW-1003">Cell membrane</keyword>
<feature type="transmembrane region" description="Helical" evidence="14">
    <location>
        <begin position="12"/>
        <end position="31"/>
    </location>
</feature>
<evidence type="ECO:0000256" key="2">
    <source>
        <dbReference type="ARBA" id="ARBA00004651"/>
    </source>
</evidence>
<dbReference type="GO" id="GO:0005524">
    <property type="term" value="F:ATP binding"/>
    <property type="evidence" value="ECO:0007669"/>
    <property type="project" value="UniProtKB-KW"/>
</dbReference>
<evidence type="ECO:0000256" key="11">
    <source>
        <dbReference type="ARBA" id="ARBA00022989"/>
    </source>
</evidence>
<proteinExistence type="predicted"/>
<dbReference type="GO" id="GO:0000155">
    <property type="term" value="F:phosphorelay sensor kinase activity"/>
    <property type="evidence" value="ECO:0007669"/>
    <property type="project" value="InterPro"/>
</dbReference>
<keyword evidence="9 17" id="KW-0418">Kinase</keyword>
<evidence type="ECO:0000256" key="9">
    <source>
        <dbReference type="ARBA" id="ARBA00022777"/>
    </source>
</evidence>
<dbReference type="Pfam" id="PF00512">
    <property type="entry name" value="HisKA"/>
    <property type="match status" value="1"/>
</dbReference>
<keyword evidence="11 14" id="KW-1133">Transmembrane helix</keyword>
<name>A0A557PC79_9VIBR</name>
<dbReference type="EC" id="2.7.13.3" evidence="3"/>
<dbReference type="Pfam" id="PF02518">
    <property type="entry name" value="HATPase_c"/>
    <property type="match status" value="1"/>
</dbReference>
<dbReference type="GO" id="GO:0016787">
    <property type="term" value="F:hydrolase activity"/>
    <property type="evidence" value="ECO:0007669"/>
    <property type="project" value="UniProtKB-KW"/>
</dbReference>
<evidence type="ECO:0000259" key="16">
    <source>
        <dbReference type="PROSITE" id="PS50885"/>
    </source>
</evidence>
<evidence type="ECO:0000256" key="4">
    <source>
        <dbReference type="ARBA" id="ARBA00022475"/>
    </source>
</evidence>
<dbReference type="RefSeq" id="WP_144387674.1">
    <property type="nucleotide sequence ID" value="NZ_CANNCB010000005.1"/>
</dbReference>
<dbReference type="Pfam" id="PF16527">
    <property type="entry name" value="CpxA_peri"/>
    <property type="match status" value="1"/>
</dbReference>
<dbReference type="PANTHER" id="PTHR45528:SF1">
    <property type="entry name" value="SENSOR HISTIDINE KINASE CPXA"/>
    <property type="match status" value="1"/>
</dbReference>
<dbReference type="Gene3D" id="3.30.450.210">
    <property type="entry name" value="Two-component sensor protein CpxA, periplasmic domain"/>
    <property type="match status" value="1"/>
</dbReference>
<keyword evidence="8" id="KW-0547">Nucleotide-binding</keyword>
<dbReference type="OrthoDB" id="9804645at2"/>
<dbReference type="PROSITE" id="PS50109">
    <property type="entry name" value="HIS_KIN"/>
    <property type="match status" value="1"/>
</dbReference>
<dbReference type="SUPFAM" id="SSF55874">
    <property type="entry name" value="ATPase domain of HSP90 chaperone/DNA topoisomerase II/histidine kinase"/>
    <property type="match status" value="1"/>
</dbReference>
<feature type="transmembrane region" description="Helical" evidence="14">
    <location>
        <begin position="166"/>
        <end position="187"/>
    </location>
</feature>
<dbReference type="CDD" id="cd06225">
    <property type="entry name" value="HAMP"/>
    <property type="match status" value="1"/>
</dbReference>
<evidence type="ECO:0000313" key="18">
    <source>
        <dbReference type="Proteomes" id="UP000319828"/>
    </source>
</evidence>
<dbReference type="NCBIfam" id="NF007007">
    <property type="entry name" value="PRK09470.1"/>
    <property type="match status" value="1"/>
</dbReference>
<dbReference type="Proteomes" id="UP000319828">
    <property type="component" value="Unassembled WGS sequence"/>
</dbReference>
<evidence type="ECO:0000256" key="8">
    <source>
        <dbReference type="ARBA" id="ARBA00022741"/>
    </source>
</evidence>
<dbReference type="PROSITE" id="PS50885">
    <property type="entry name" value="HAMP"/>
    <property type="match status" value="1"/>
</dbReference>
<dbReference type="PRINTS" id="PR00344">
    <property type="entry name" value="BCTRLSENSOR"/>
</dbReference>
<sequence>MNLPKFSSLYGRIFAIFWLTMLLVLITVVAASQLDPRQLHDIPAEPLKEMKLTGQDISQTYQNASSLKQALMHIKMHNVDKGRLNYYFTDTNDRWLNPSQGMKQRALNNFITQSDMLDKPQQRLYGRLMIAGPVPVVIAKQNLHMYFAIRWHQPPPFLLQLLDRPIQLLLVVMLISTPLLLWLAWALSKPAMRLEKAAQKVARGVIEYDPELEKGPSEFKQAGASFNQMVNAINNKTSEQQRLLSNISHELRSPLTRLRMANALAIRKQGESSELTRIDTEAERLELMINELLELSRQQIDAHQIHQNISVQELWGETIEDGKFEAEQQQKKLICESIPNAHITGNPNLLISAVENVIRNAIRYCDQSVWVTFSLQHDGLAILIEDDGEGVDDSELDAIFRPFYRVSTARDRHSGGAGLGLAITHNVIMQHCGHIQSSRSQHGGLAVSLILPIDL</sequence>
<evidence type="ECO:0000259" key="15">
    <source>
        <dbReference type="PROSITE" id="PS50109"/>
    </source>
</evidence>
<keyword evidence="17" id="KW-0378">Hydrolase</keyword>
<accession>A0A557PC79</accession>
<keyword evidence="10" id="KW-0067">ATP-binding</keyword>
<comment type="caution">
    <text evidence="17">The sequence shown here is derived from an EMBL/GenBank/DDBJ whole genome shotgun (WGS) entry which is preliminary data.</text>
</comment>
<dbReference type="InterPro" id="IPR003661">
    <property type="entry name" value="HisK_dim/P_dom"/>
</dbReference>
<dbReference type="InterPro" id="IPR003594">
    <property type="entry name" value="HATPase_dom"/>
</dbReference>
<dbReference type="Gene3D" id="1.10.287.130">
    <property type="match status" value="1"/>
</dbReference>
<keyword evidence="6" id="KW-0808">Transferase</keyword>
<feature type="transmembrane region" description="Helical" evidence="14">
    <location>
        <begin position="124"/>
        <end position="146"/>
    </location>
</feature>
<organism evidence="17 18">
    <name type="scientific">Vibrio algivorus</name>
    <dbReference type="NCBI Taxonomy" id="1667024"/>
    <lineage>
        <taxon>Bacteria</taxon>
        <taxon>Pseudomonadati</taxon>
        <taxon>Pseudomonadota</taxon>
        <taxon>Gammaproteobacteria</taxon>
        <taxon>Vibrionales</taxon>
        <taxon>Vibrionaceae</taxon>
        <taxon>Vibrio</taxon>
    </lineage>
</organism>
<dbReference type="InterPro" id="IPR058125">
    <property type="entry name" value="CpxA"/>
</dbReference>
<evidence type="ECO:0000313" key="17">
    <source>
        <dbReference type="EMBL" id="TVO38228.1"/>
    </source>
</evidence>
<keyword evidence="7 14" id="KW-0812">Transmembrane</keyword>
<dbReference type="InterPro" id="IPR032404">
    <property type="entry name" value="CpxA_peri"/>
</dbReference>
<gene>
    <name evidence="17" type="primary">cpxA</name>
    <name evidence="17" type="ORF">FOF44_05185</name>
</gene>
<evidence type="ECO:0000256" key="7">
    <source>
        <dbReference type="ARBA" id="ARBA00022692"/>
    </source>
</evidence>
<dbReference type="SMART" id="SM00387">
    <property type="entry name" value="HATPase_c"/>
    <property type="match status" value="1"/>
</dbReference>
<dbReference type="GO" id="GO:0005886">
    <property type="term" value="C:plasma membrane"/>
    <property type="evidence" value="ECO:0007669"/>
    <property type="project" value="UniProtKB-SubCell"/>
</dbReference>
<dbReference type="PANTHER" id="PTHR45528">
    <property type="entry name" value="SENSOR HISTIDINE KINASE CPXA"/>
    <property type="match status" value="1"/>
</dbReference>
<feature type="domain" description="HAMP" evidence="16">
    <location>
        <begin position="185"/>
        <end position="238"/>
    </location>
</feature>
<dbReference type="SMART" id="SM00388">
    <property type="entry name" value="HisKA"/>
    <property type="match status" value="1"/>
</dbReference>
<dbReference type="EMBL" id="VMKJ01000006">
    <property type="protein sequence ID" value="TVO38228.1"/>
    <property type="molecule type" value="Genomic_DNA"/>
</dbReference>
<dbReference type="InterPro" id="IPR038515">
    <property type="entry name" value="CpxA_peri_sf"/>
</dbReference>